<dbReference type="Gene3D" id="1.20.1250.20">
    <property type="entry name" value="MFS general substrate transporter like domains"/>
    <property type="match status" value="2"/>
</dbReference>
<protein>
    <submittedName>
        <fullName evidence="10">Major facilitator superfamily domain-containing protein</fullName>
    </submittedName>
</protein>
<feature type="transmembrane region" description="Helical" evidence="9">
    <location>
        <begin position="213"/>
        <end position="233"/>
    </location>
</feature>
<dbReference type="GO" id="GO:0005886">
    <property type="term" value="C:plasma membrane"/>
    <property type="evidence" value="ECO:0007669"/>
    <property type="project" value="UniProtKB-SubCell"/>
</dbReference>
<keyword evidence="3" id="KW-1003">Cell membrane</keyword>
<gene>
    <name evidence="10" type="ORF">EDD36DRAFT_495856</name>
</gene>
<evidence type="ECO:0000256" key="1">
    <source>
        <dbReference type="ARBA" id="ARBA00004651"/>
    </source>
</evidence>
<dbReference type="PANTHER" id="PTHR43791">
    <property type="entry name" value="PERMEASE-RELATED"/>
    <property type="match status" value="1"/>
</dbReference>
<dbReference type="PANTHER" id="PTHR43791:SF39">
    <property type="entry name" value="TRANSPORTER LIZ1_SEO1, PUTATIVE (AFU_ORTHOLOGUE AFUA_3G00980)-RELATED"/>
    <property type="match status" value="1"/>
</dbReference>
<feature type="transmembrane region" description="Helical" evidence="9">
    <location>
        <begin position="118"/>
        <end position="137"/>
    </location>
</feature>
<accession>A0AAN6DVW8</accession>
<feature type="transmembrane region" description="Helical" evidence="9">
    <location>
        <begin position="355"/>
        <end position="373"/>
    </location>
</feature>
<dbReference type="FunFam" id="1.20.1250.20:FF:000065">
    <property type="entry name" value="Putative MFS pantothenate transporter"/>
    <property type="match status" value="1"/>
</dbReference>
<evidence type="ECO:0000256" key="9">
    <source>
        <dbReference type="SAM" id="Phobius"/>
    </source>
</evidence>
<proteinExistence type="inferred from homology"/>
<dbReference type="AlphaFoldDB" id="A0AAN6DVW8"/>
<feature type="transmembrane region" description="Helical" evidence="9">
    <location>
        <begin position="280"/>
        <end position="305"/>
    </location>
</feature>
<keyword evidence="6 9" id="KW-0472">Membrane</keyword>
<keyword evidence="5 9" id="KW-1133">Transmembrane helix</keyword>
<feature type="transmembrane region" description="Helical" evidence="9">
    <location>
        <begin position="413"/>
        <end position="435"/>
    </location>
</feature>
<keyword evidence="11" id="KW-1185">Reference proteome</keyword>
<evidence type="ECO:0000256" key="8">
    <source>
        <dbReference type="SAM" id="MobiDB-lite"/>
    </source>
</evidence>
<dbReference type="SUPFAM" id="SSF103473">
    <property type="entry name" value="MFS general substrate transporter"/>
    <property type="match status" value="1"/>
</dbReference>
<feature type="transmembrane region" description="Helical" evidence="9">
    <location>
        <begin position="325"/>
        <end position="343"/>
    </location>
</feature>
<name>A0AAN6DVW8_9EURO</name>
<keyword evidence="2" id="KW-0813">Transport</keyword>
<comment type="caution">
    <text evidence="10">The sequence shown here is derived from an EMBL/GenBank/DDBJ whole genome shotgun (WGS) entry which is preliminary data.</text>
</comment>
<reference evidence="10" key="1">
    <citation type="journal article" date="2022" name="bioRxiv">
        <title>Deciphering the potential niche of two novel black yeast fungi from a biological soil crust based on their genomes, phenotypes, and melanin regulation.</title>
        <authorList>
            <consortium name="DOE Joint Genome Institute"/>
            <person name="Carr E.C."/>
            <person name="Barton Q."/>
            <person name="Grambo S."/>
            <person name="Sullivan M."/>
            <person name="Renfro C.M."/>
            <person name="Kuo A."/>
            <person name="Pangilinan J."/>
            <person name="Lipzen A."/>
            <person name="Keymanesh K."/>
            <person name="Savage E."/>
            <person name="Barry K."/>
            <person name="Grigoriev I.V."/>
            <person name="Riekhof W.R."/>
            <person name="Harris S.S."/>
        </authorList>
    </citation>
    <scope>NUCLEOTIDE SEQUENCE</scope>
    <source>
        <strain evidence="10">JF 03-4F</strain>
    </source>
</reference>
<feature type="transmembrane region" description="Helical" evidence="9">
    <location>
        <begin position="89"/>
        <end position="111"/>
    </location>
</feature>
<evidence type="ECO:0000313" key="11">
    <source>
        <dbReference type="Proteomes" id="UP001203852"/>
    </source>
</evidence>
<organism evidence="10 11">
    <name type="scientific">Exophiala viscosa</name>
    <dbReference type="NCBI Taxonomy" id="2486360"/>
    <lineage>
        <taxon>Eukaryota</taxon>
        <taxon>Fungi</taxon>
        <taxon>Dikarya</taxon>
        <taxon>Ascomycota</taxon>
        <taxon>Pezizomycotina</taxon>
        <taxon>Eurotiomycetes</taxon>
        <taxon>Chaetothyriomycetidae</taxon>
        <taxon>Chaetothyriales</taxon>
        <taxon>Herpotrichiellaceae</taxon>
        <taxon>Exophiala</taxon>
    </lineage>
</organism>
<dbReference type="InterPro" id="IPR036259">
    <property type="entry name" value="MFS_trans_sf"/>
</dbReference>
<comment type="subcellular location">
    <subcellularLocation>
        <location evidence="1">Cell membrane</location>
        <topology evidence="1">Multi-pass membrane protein</topology>
    </subcellularLocation>
</comment>
<feature type="transmembrane region" description="Helical" evidence="9">
    <location>
        <begin position="44"/>
        <end position="62"/>
    </location>
</feature>
<feature type="transmembrane region" description="Helical" evidence="9">
    <location>
        <begin position="178"/>
        <end position="201"/>
    </location>
</feature>
<dbReference type="GO" id="GO:0022857">
    <property type="term" value="F:transmembrane transporter activity"/>
    <property type="evidence" value="ECO:0007669"/>
    <property type="project" value="InterPro"/>
</dbReference>
<feature type="region of interest" description="Disordered" evidence="8">
    <location>
        <begin position="1"/>
        <end position="24"/>
    </location>
</feature>
<dbReference type="InterPro" id="IPR011701">
    <property type="entry name" value="MFS"/>
</dbReference>
<evidence type="ECO:0000256" key="3">
    <source>
        <dbReference type="ARBA" id="ARBA00022475"/>
    </source>
</evidence>
<dbReference type="Proteomes" id="UP001203852">
    <property type="component" value="Unassembled WGS sequence"/>
</dbReference>
<feature type="transmembrane region" description="Helical" evidence="9">
    <location>
        <begin position="379"/>
        <end position="401"/>
    </location>
</feature>
<sequence>MSKEIEPTVQDYDGTNSPAPRKPQRTWKSYVWDSLDKSPEERRFLFKLDLGLVTFSCLGYFIKFLDQSNLNNAFVSGMKEDLSMLGNQYNYATTLWTVGYILGEIPSNILLTKIRPSIFIPSCQIVWTVLTMCLARVNTVHQLYALRFLIGLAEAGFFPGILYMFGSWYGKDEIAKRSCIFHVTGAIATMFSGYLMTAVIGLGGKGGLKGWQWLFIMDGIISLPIAFASFFMLPDFPHNTRAWYLNESDVTLSKKRMELVGRAQRQPYTKAKVLKIFTRWHIWVLPLMTMQVFGGGAGGVGQPIFAFYLKAHKNPKYTVAQINDYPTTTSAVQVFATLLYAYISDGPLNGARWPVMLFSATLSVVFWISLAIWNISEGWRWACYILVGQVLALVPLTLTWANEICSDDNEERALVVAAINDWQYIIGAWLPLIIWQQTDAPRYKKGMPTAVVFSFIVIGLILIIKSLADRDQKKKQNARYQLETGLSHSSPDSEVAGESK</sequence>
<keyword evidence="4 9" id="KW-0812">Transmembrane</keyword>
<feature type="transmembrane region" description="Helical" evidence="9">
    <location>
        <begin position="143"/>
        <end position="166"/>
    </location>
</feature>
<evidence type="ECO:0000256" key="4">
    <source>
        <dbReference type="ARBA" id="ARBA00022692"/>
    </source>
</evidence>
<dbReference type="FunFam" id="1.20.1250.20:FF:000386">
    <property type="entry name" value="MFS general substrate transporter"/>
    <property type="match status" value="1"/>
</dbReference>
<evidence type="ECO:0000256" key="6">
    <source>
        <dbReference type="ARBA" id="ARBA00023136"/>
    </source>
</evidence>
<evidence type="ECO:0000256" key="5">
    <source>
        <dbReference type="ARBA" id="ARBA00022989"/>
    </source>
</evidence>
<evidence type="ECO:0000256" key="7">
    <source>
        <dbReference type="ARBA" id="ARBA00037968"/>
    </source>
</evidence>
<evidence type="ECO:0000313" key="10">
    <source>
        <dbReference type="EMBL" id="KAI1612567.1"/>
    </source>
</evidence>
<dbReference type="EMBL" id="MU404354">
    <property type="protein sequence ID" value="KAI1612567.1"/>
    <property type="molecule type" value="Genomic_DNA"/>
</dbReference>
<feature type="transmembrane region" description="Helical" evidence="9">
    <location>
        <begin position="447"/>
        <end position="468"/>
    </location>
</feature>
<evidence type="ECO:0000256" key="2">
    <source>
        <dbReference type="ARBA" id="ARBA00022448"/>
    </source>
</evidence>
<dbReference type="Pfam" id="PF07690">
    <property type="entry name" value="MFS_1"/>
    <property type="match status" value="1"/>
</dbReference>
<comment type="similarity">
    <text evidence="7">Belongs to the major facilitator superfamily. Allantoate permease family.</text>
</comment>